<name>A0A9W7T1K2_9PEZI</name>
<reference evidence="3 4" key="2">
    <citation type="journal article" date="2021" name="Curr. Genet.">
        <title>Genetic response to nitrogen starvation in the aggressive Eucalyptus foliar pathogen Teratosphaeria destructans.</title>
        <authorList>
            <person name="Havenga M."/>
            <person name="Wingfield B.D."/>
            <person name="Wingfield M.J."/>
            <person name="Dreyer L.L."/>
            <person name="Roets F."/>
            <person name="Aylward J."/>
        </authorList>
    </citation>
    <scope>NUCLEOTIDE SEQUENCE [LARGE SCALE GENOMIC DNA]</scope>
    <source>
        <strain evidence="3">CMW44962</strain>
    </source>
</reference>
<organism evidence="3 4">
    <name type="scientific">Teratosphaeria destructans</name>
    <dbReference type="NCBI Taxonomy" id="418781"/>
    <lineage>
        <taxon>Eukaryota</taxon>
        <taxon>Fungi</taxon>
        <taxon>Dikarya</taxon>
        <taxon>Ascomycota</taxon>
        <taxon>Pezizomycotina</taxon>
        <taxon>Dothideomycetes</taxon>
        <taxon>Dothideomycetidae</taxon>
        <taxon>Mycosphaerellales</taxon>
        <taxon>Teratosphaeriaceae</taxon>
        <taxon>Teratosphaeria</taxon>
    </lineage>
</organism>
<feature type="signal peptide" evidence="2">
    <location>
        <begin position="1"/>
        <end position="24"/>
    </location>
</feature>
<evidence type="ECO:0000256" key="2">
    <source>
        <dbReference type="SAM" id="SignalP"/>
    </source>
</evidence>
<sequence length="225" mass="24472">MATHQARLSLTLLLLTFSLTTTKADFNLAYGATSFVAYNAANGVNVDKAAYKSCIEKTNDGSLTSTGALCIFDCVQYTFSAVFAVLSGGYGISIVENGIGGAQQTQAADPPKGDGSGKRRSTYEQALLDAFNRRMEAVQGETGYRAAAVGWRPRCIRTTPCVSPEHPWRSGKPSPSAYERLPRHGFFPRDGRDGQQRARASSEIPGHPRPLLHVLWARRTENRMA</sequence>
<dbReference type="AlphaFoldDB" id="A0A9W7T1K2"/>
<feature type="chain" id="PRO_5040915593" evidence="2">
    <location>
        <begin position="25"/>
        <end position="225"/>
    </location>
</feature>
<evidence type="ECO:0000256" key="1">
    <source>
        <dbReference type="SAM" id="MobiDB-lite"/>
    </source>
</evidence>
<accession>A0A9W7T1K2</accession>
<evidence type="ECO:0000313" key="4">
    <source>
        <dbReference type="Proteomes" id="UP001138500"/>
    </source>
</evidence>
<reference evidence="3 4" key="1">
    <citation type="journal article" date="2018" name="IMA Fungus">
        <title>IMA Genome-F 10: Nine draft genome sequences of Claviceps purpurea s.lat., including C. arundinis, C. humidiphila, and C. cf. spartinae, pseudomolecules for the pitch canker pathogen Fusarium circinatum, draft genome of Davidsoniella eucalypti, Grosmannia galeiformis, Quambalaria eucalypti, and Teratosphaeria destructans.</title>
        <authorList>
            <person name="Wingfield B.D."/>
            <person name="Liu M."/>
            <person name="Nguyen H.D."/>
            <person name="Lane F.A."/>
            <person name="Morgan S.W."/>
            <person name="De Vos L."/>
            <person name="Wilken P.M."/>
            <person name="Duong T.A."/>
            <person name="Aylward J."/>
            <person name="Coetzee M.P."/>
            <person name="Dadej K."/>
            <person name="De Beer Z.W."/>
            <person name="Findlay W."/>
            <person name="Havenga M."/>
            <person name="Kolarik M."/>
            <person name="Menzies J.G."/>
            <person name="Naidoo K."/>
            <person name="Pochopski O."/>
            <person name="Shoukouhi P."/>
            <person name="Santana Q.C."/>
            <person name="Seifert K.A."/>
            <person name="Soal N."/>
            <person name="Steenkamp E.T."/>
            <person name="Tatham C.T."/>
            <person name="van der Nest M.A."/>
            <person name="Wingfield M.J."/>
        </authorList>
    </citation>
    <scope>NUCLEOTIDE SEQUENCE [LARGE SCALE GENOMIC DNA]</scope>
    <source>
        <strain evidence="3">CMW44962</strain>
    </source>
</reference>
<comment type="caution">
    <text evidence="3">The sequence shown here is derived from an EMBL/GenBank/DDBJ whole genome shotgun (WGS) entry which is preliminary data.</text>
</comment>
<evidence type="ECO:0000313" key="3">
    <source>
        <dbReference type="EMBL" id="KAH9845533.1"/>
    </source>
</evidence>
<keyword evidence="2" id="KW-0732">Signal</keyword>
<feature type="compositionally biased region" description="Basic and acidic residues" evidence="1">
    <location>
        <begin position="187"/>
        <end position="196"/>
    </location>
</feature>
<protein>
    <submittedName>
        <fullName evidence="3">Uncharacterized protein</fullName>
    </submittedName>
</protein>
<keyword evidence="4" id="KW-1185">Reference proteome</keyword>
<proteinExistence type="predicted"/>
<feature type="region of interest" description="Disordered" evidence="1">
    <location>
        <begin position="185"/>
        <end position="206"/>
    </location>
</feature>
<dbReference type="Proteomes" id="UP001138500">
    <property type="component" value="Unassembled WGS sequence"/>
</dbReference>
<dbReference type="EMBL" id="RIBY02000047">
    <property type="protein sequence ID" value="KAH9845533.1"/>
    <property type="molecule type" value="Genomic_DNA"/>
</dbReference>
<gene>
    <name evidence="3" type="ORF">Tdes44962_MAKER06567</name>
</gene>